<evidence type="ECO:0000313" key="4">
    <source>
        <dbReference type="EMBL" id="ADW17939.1"/>
    </source>
</evidence>
<dbReference type="RefSeq" id="WP_015724480.1">
    <property type="nucleotide sequence ID" value="NC_014972.1"/>
</dbReference>
<evidence type="ECO:0000259" key="3">
    <source>
        <dbReference type="SMART" id="SM00363"/>
    </source>
</evidence>
<gene>
    <name evidence="4" type="ordered locus">Despr_1789</name>
</gene>
<dbReference type="Proteomes" id="UP000006365">
    <property type="component" value="Chromosome"/>
</dbReference>
<dbReference type="KEGG" id="dpr:Despr_1789"/>
<dbReference type="CDD" id="cd00165">
    <property type="entry name" value="S4"/>
    <property type="match status" value="1"/>
</dbReference>
<keyword evidence="1" id="KW-0694">RNA-binding</keyword>
<protein>
    <submittedName>
        <fullName evidence="4">RNA-binding S4 domain protein</fullName>
    </submittedName>
</protein>
<evidence type="ECO:0000313" key="5">
    <source>
        <dbReference type="Proteomes" id="UP000006365"/>
    </source>
</evidence>
<name>A0A7U3YM56_DESPD</name>
<dbReference type="SUPFAM" id="SSF55174">
    <property type="entry name" value="Alpha-L RNA-binding motif"/>
    <property type="match status" value="1"/>
</dbReference>
<dbReference type="Pfam" id="PF13275">
    <property type="entry name" value="S4_2"/>
    <property type="match status" value="1"/>
</dbReference>
<dbReference type="GO" id="GO:0003723">
    <property type="term" value="F:RNA binding"/>
    <property type="evidence" value="ECO:0007669"/>
    <property type="project" value="UniProtKB-KW"/>
</dbReference>
<sequence>MTQHASPGTVGAVQQARIDTDYIELDKLLKRENLTASGGEARYLISQGLVLVNGIVELRKRRKLRSGDVVTCGETTLRVEGPSPAGAAGDPTGEKAD</sequence>
<dbReference type="PROSITE" id="PS50889">
    <property type="entry name" value="S4"/>
    <property type="match status" value="1"/>
</dbReference>
<dbReference type="AlphaFoldDB" id="A0A7U3YM56"/>
<evidence type="ECO:0000256" key="1">
    <source>
        <dbReference type="PROSITE-ProRule" id="PRU00182"/>
    </source>
</evidence>
<dbReference type="InterPro" id="IPR002942">
    <property type="entry name" value="S4_RNA-bd"/>
</dbReference>
<feature type="region of interest" description="Disordered" evidence="2">
    <location>
        <begin position="77"/>
        <end position="97"/>
    </location>
</feature>
<feature type="domain" description="RNA-binding S4" evidence="3">
    <location>
        <begin position="23"/>
        <end position="82"/>
    </location>
</feature>
<dbReference type="EMBL" id="CP002364">
    <property type="protein sequence ID" value="ADW17939.1"/>
    <property type="molecule type" value="Genomic_DNA"/>
</dbReference>
<accession>A0A7U3YM56</accession>
<evidence type="ECO:0000256" key="2">
    <source>
        <dbReference type="SAM" id="MobiDB-lite"/>
    </source>
</evidence>
<dbReference type="Gene3D" id="3.10.290.10">
    <property type="entry name" value="RNA-binding S4 domain"/>
    <property type="match status" value="1"/>
</dbReference>
<proteinExistence type="predicted"/>
<dbReference type="SMART" id="SM00363">
    <property type="entry name" value="S4"/>
    <property type="match status" value="1"/>
</dbReference>
<organism evidence="4 5">
    <name type="scientific">Desulfobulbus propionicus (strain ATCC 33891 / DSM 2032 / VKM B-1956 / 1pr3)</name>
    <dbReference type="NCBI Taxonomy" id="577650"/>
    <lineage>
        <taxon>Bacteria</taxon>
        <taxon>Pseudomonadati</taxon>
        <taxon>Thermodesulfobacteriota</taxon>
        <taxon>Desulfobulbia</taxon>
        <taxon>Desulfobulbales</taxon>
        <taxon>Desulfobulbaceae</taxon>
        <taxon>Desulfobulbus</taxon>
    </lineage>
</organism>
<reference evidence="4 5" key="1">
    <citation type="journal article" date="2011" name="Stand. Genomic Sci.">
        <title>Complete genome sequence of Desulfobulbus propionicus type strain (1pr3).</title>
        <authorList>
            <person name="Pagani I."/>
            <person name="Lapidus A."/>
            <person name="Nolan M."/>
            <person name="Lucas S."/>
            <person name="Hammon N."/>
            <person name="Deshpande S."/>
            <person name="Cheng J.F."/>
            <person name="Chertkov O."/>
            <person name="Davenport K."/>
            <person name="Tapia R."/>
            <person name="Han C."/>
            <person name="Goodwin L."/>
            <person name="Pitluck S."/>
            <person name="Liolios K."/>
            <person name="Mavromatis K."/>
            <person name="Ivanova N."/>
            <person name="Mikhailova N."/>
            <person name="Pati A."/>
            <person name="Chen A."/>
            <person name="Palaniappan K."/>
            <person name="Land M."/>
            <person name="Hauser L."/>
            <person name="Chang Y.J."/>
            <person name="Jeffries C.D."/>
            <person name="Detter J.C."/>
            <person name="Brambilla E."/>
            <person name="Kannan K.P."/>
            <person name="Djao O.D."/>
            <person name="Rohde M."/>
            <person name="Pukall R."/>
            <person name="Spring S."/>
            <person name="Goker M."/>
            <person name="Sikorski J."/>
            <person name="Woyke T."/>
            <person name="Bristow J."/>
            <person name="Eisen J.A."/>
            <person name="Markowitz V."/>
            <person name="Hugenholtz P."/>
            <person name="Kyrpides N.C."/>
            <person name="Klenk H.P."/>
        </authorList>
    </citation>
    <scope>NUCLEOTIDE SEQUENCE [LARGE SCALE GENOMIC DNA]</scope>
    <source>
        <strain evidence="5">ATCC 33891 / DSM 2032 / 1pr3</strain>
    </source>
</reference>
<keyword evidence="5" id="KW-1185">Reference proteome</keyword>
<dbReference type="InterPro" id="IPR036986">
    <property type="entry name" value="S4_RNA-bd_sf"/>
</dbReference>